<gene>
    <name evidence="7" type="ordered locus">Acid_4254</name>
</gene>
<dbReference type="EMBL" id="CP000473">
    <property type="protein sequence ID" value="ABJ85216.1"/>
    <property type="molecule type" value="Genomic_DNA"/>
</dbReference>
<dbReference type="SUPFAM" id="SSF53649">
    <property type="entry name" value="Alkaline phosphatase-like"/>
    <property type="match status" value="1"/>
</dbReference>
<feature type="active site" description="Phosphothreonine intermediate" evidence="4">
    <location>
        <position position="71"/>
    </location>
</feature>
<evidence type="ECO:0000256" key="5">
    <source>
        <dbReference type="PIRSR" id="PIRSR031924-51"/>
    </source>
</evidence>
<dbReference type="CDD" id="cd16016">
    <property type="entry name" value="AP-SPAP"/>
    <property type="match status" value="1"/>
</dbReference>
<feature type="chain" id="PRO_5004162927" evidence="6">
    <location>
        <begin position="18"/>
        <end position="497"/>
    </location>
</feature>
<keyword evidence="1 4" id="KW-0597">Phosphoprotein</keyword>
<evidence type="ECO:0000256" key="1">
    <source>
        <dbReference type="ARBA" id="ARBA00022553"/>
    </source>
</evidence>
<dbReference type="AlphaFoldDB" id="Q01YP9"/>
<feature type="binding site" evidence="5">
    <location>
        <position position="92"/>
    </location>
    <ligand>
        <name>substrate</name>
    </ligand>
</feature>
<dbReference type="eggNOG" id="COG1524">
    <property type="taxonomic scope" value="Bacteria"/>
</dbReference>
<dbReference type="PANTHER" id="PTHR10151:SF120">
    <property type="entry name" value="BIS(5'-ADENOSYL)-TRIPHOSPHATASE"/>
    <property type="match status" value="1"/>
</dbReference>
<dbReference type="GO" id="GO:0004035">
    <property type="term" value="F:alkaline phosphatase activity"/>
    <property type="evidence" value="ECO:0007669"/>
    <property type="project" value="InterPro"/>
</dbReference>
<dbReference type="Gene3D" id="3.40.720.10">
    <property type="entry name" value="Alkaline Phosphatase, subunit A"/>
    <property type="match status" value="2"/>
</dbReference>
<evidence type="ECO:0000256" key="4">
    <source>
        <dbReference type="PIRSR" id="PIRSR031924-50"/>
    </source>
</evidence>
<keyword evidence="2" id="KW-0479">Metal-binding</keyword>
<evidence type="ECO:0000256" key="6">
    <source>
        <dbReference type="SAM" id="SignalP"/>
    </source>
</evidence>
<evidence type="ECO:0000256" key="2">
    <source>
        <dbReference type="ARBA" id="ARBA00022723"/>
    </source>
</evidence>
<dbReference type="GO" id="GO:0046872">
    <property type="term" value="F:metal ion binding"/>
    <property type="evidence" value="ECO:0007669"/>
    <property type="project" value="UniProtKB-KW"/>
</dbReference>
<reference evidence="7" key="1">
    <citation type="submission" date="2006-10" db="EMBL/GenBank/DDBJ databases">
        <title>Complete sequence of Solibacter usitatus Ellin6076.</title>
        <authorList>
            <consortium name="US DOE Joint Genome Institute"/>
            <person name="Copeland A."/>
            <person name="Lucas S."/>
            <person name="Lapidus A."/>
            <person name="Barry K."/>
            <person name="Detter J.C."/>
            <person name="Glavina del Rio T."/>
            <person name="Hammon N."/>
            <person name="Israni S."/>
            <person name="Dalin E."/>
            <person name="Tice H."/>
            <person name="Pitluck S."/>
            <person name="Thompson L.S."/>
            <person name="Brettin T."/>
            <person name="Bruce D."/>
            <person name="Han C."/>
            <person name="Tapia R."/>
            <person name="Gilna P."/>
            <person name="Schmutz J."/>
            <person name="Larimer F."/>
            <person name="Land M."/>
            <person name="Hauser L."/>
            <person name="Kyrpides N."/>
            <person name="Mikhailova N."/>
            <person name="Janssen P.H."/>
            <person name="Kuske C.R."/>
            <person name="Richardson P."/>
        </authorList>
    </citation>
    <scope>NUCLEOTIDE SEQUENCE</scope>
    <source>
        <strain evidence="7">Ellin6076</strain>
    </source>
</reference>
<keyword evidence="3 6" id="KW-0732">Signal</keyword>
<dbReference type="PANTHER" id="PTHR10151">
    <property type="entry name" value="ECTONUCLEOTIDE PYROPHOSPHATASE/PHOSPHODIESTERASE"/>
    <property type="match status" value="1"/>
</dbReference>
<sequence length="497" mass="53823" precursor="true">MKQFLLCVLLAATLSAATPKKPKLVLVVVVDQCRYDYLTRYRTDFKGGFDRLLKNGASFTSAHDDFFPSLTAVAHAVLLTGAMPSATGIIGNTWFNRETGKSTSAVSDDSVKVVGAGGGASASPHLLLAPTVGDELKAATGGRALVIGISQKDRSAILPAGAKANAAFWFDESTGTFVTSTYYMQALPEWVQAYNNTHPADEFLGTTWQGHLIPRDSKPKYKSIPLGPFGNRLTEGIAERALEAEQLGKHDDPDLLSVSLSATDYVGHDYGPDSPEEKEALMETDRDLDHLLQAVDRQVGLANTLVVLTSDHGVAPRNNGGQLPLKVIGETVQSALKAKYGDGKWVSGNWDPLVFLNHELIAEKKLSLAEVNATAADALRKLTHIARVYTREQLADPKTKLDETGRLFKNGFNPERAADLVFIPEPNWIFFDGNYTHSTTYDYDTHVPLIFMGTGIRAGSYKTAARSNDISATLAEILGIPKPSASVGRVLEEMFAK</sequence>
<evidence type="ECO:0000313" key="7">
    <source>
        <dbReference type="EMBL" id="ABJ85216.1"/>
    </source>
</evidence>
<dbReference type="Pfam" id="PF01663">
    <property type="entry name" value="Phosphodiest"/>
    <property type="match status" value="1"/>
</dbReference>
<protein>
    <submittedName>
        <fullName evidence="7">Type I phosphodiesterase/nucleotide pyrophosphatase</fullName>
    </submittedName>
</protein>
<organism evidence="7">
    <name type="scientific">Solibacter usitatus (strain Ellin6076)</name>
    <dbReference type="NCBI Taxonomy" id="234267"/>
    <lineage>
        <taxon>Bacteria</taxon>
        <taxon>Pseudomonadati</taxon>
        <taxon>Acidobacteriota</taxon>
        <taxon>Terriglobia</taxon>
        <taxon>Bryobacterales</taxon>
        <taxon>Solibacteraceae</taxon>
        <taxon>Candidatus Solibacter</taxon>
    </lineage>
</organism>
<name>Q01YP9_SOLUE</name>
<evidence type="ECO:0000256" key="3">
    <source>
        <dbReference type="ARBA" id="ARBA00022729"/>
    </source>
</evidence>
<dbReference type="KEGG" id="sus:Acid_4254"/>
<dbReference type="PIRSF" id="PIRSF031924">
    <property type="entry name" value="Pi-irrepressible_AP"/>
    <property type="match status" value="1"/>
</dbReference>
<dbReference type="STRING" id="234267.Acid_4254"/>
<dbReference type="InParanoid" id="Q01YP9"/>
<accession>Q01YP9</accession>
<dbReference type="InterPro" id="IPR026263">
    <property type="entry name" value="Alkaline_phosphatase_prok"/>
</dbReference>
<feature type="binding site" evidence="5">
    <location>
        <begin position="152"/>
        <end position="154"/>
    </location>
    <ligand>
        <name>substrate</name>
    </ligand>
</feature>
<feature type="signal peptide" evidence="6">
    <location>
        <begin position="1"/>
        <end position="17"/>
    </location>
</feature>
<dbReference type="OrthoDB" id="9771966at2"/>
<dbReference type="InterPro" id="IPR017850">
    <property type="entry name" value="Alkaline_phosphatase_core_sf"/>
</dbReference>
<dbReference type="InterPro" id="IPR002591">
    <property type="entry name" value="Phosphodiest/P_Trfase"/>
</dbReference>
<proteinExistence type="predicted"/>
<dbReference type="HOGENOM" id="CLU_034095_0_0_0"/>